<dbReference type="RefSeq" id="WP_134492113.1">
    <property type="nucleotide sequence ID" value="NZ_SOEZ01000070.1"/>
</dbReference>
<gene>
    <name evidence="2" type="ORF">E3O23_14310</name>
</gene>
<keyword evidence="2" id="KW-0540">Nuclease</keyword>
<dbReference type="EMBL" id="SOEZ01000070">
    <property type="protein sequence ID" value="TFB47778.1"/>
    <property type="molecule type" value="Genomic_DNA"/>
</dbReference>
<evidence type="ECO:0000313" key="3">
    <source>
        <dbReference type="Proteomes" id="UP000297866"/>
    </source>
</evidence>
<evidence type="ECO:0000256" key="1">
    <source>
        <dbReference type="SAM" id="MobiDB-lite"/>
    </source>
</evidence>
<comment type="caution">
    <text evidence="2">The sequence shown here is derived from an EMBL/GenBank/DDBJ whole genome shotgun (WGS) entry which is preliminary data.</text>
</comment>
<keyword evidence="3" id="KW-1185">Reference proteome</keyword>
<proteinExistence type="predicted"/>
<keyword evidence="2" id="KW-0378">Hydrolase</keyword>
<sequence length="523" mass="55495">MASIEAVFSSLTGSLAGERLDAAAFAALTDDDLEATHKSIAAHVGETTKYAALSAAEIARRSDWALGQAGLARRKGHQSPEAMVQSLSGGSRVDSRRLVDVGTMMAEAEAAEQLAKHAADQAAEHPEWDLPAVALETPWHAPLGDAVTAGRIGLDTAGYLRKGLGEPAAGVTPDMLRDALTALIERCADVRTSDRGIAASQGLNAEQAFTAARHARDQIDETGIAARADAMRAAQYLRTWRKPNGMVHGDFELNPENGTFLLEVLGQLTGPRRGGPRFVDKERKARAQKIIDDPRSTDQIHAETLIELIHIAITADPGTVFSGSRPTARVVVQRSSTGHSPTEGHGAIEGHPDPIPLTDIDRHLCAGFTAIAFDQGQAVDLGRENRLFTPAQKAALAVRDGGCLWPGCTKPPSWTEGHHINEWLAQTGLTNIADGVLLCKPDHLRLHNEGWKITRDGAATYWLIPPPGIDPDQTPIRLNSKSALHLGSPVTLPPADVDSADIDSANTNSADTDSDGAAAGVHS</sequence>
<organism evidence="2 3">
    <name type="scientific">Cryobacterium tagatosivorans</name>
    <dbReference type="NCBI Taxonomy" id="1259199"/>
    <lineage>
        <taxon>Bacteria</taxon>
        <taxon>Bacillati</taxon>
        <taxon>Actinomycetota</taxon>
        <taxon>Actinomycetes</taxon>
        <taxon>Micrococcales</taxon>
        <taxon>Microbacteriaceae</taxon>
        <taxon>Cryobacterium</taxon>
    </lineage>
</organism>
<protein>
    <submittedName>
        <fullName evidence="2">HNH endonuclease</fullName>
    </submittedName>
</protein>
<evidence type="ECO:0000313" key="2">
    <source>
        <dbReference type="EMBL" id="TFB47778.1"/>
    </source>
</evidence>
<dbReference type="InterPro" id="IPR003615">
    <property type="entry name" value="HNH_nuc"/>
</dbReference>
<keyword evidence="2" id="KW-0255">Endonuclease</keyword>
<feature type="compositionally biased region" description="Low complexity" evidence="1">
    <location>
        <begin position="509"/>
        <end position="523"/>
    </location>
</feature>
<dbReference type="OrthoDB" id="5177627at2"/>
<feature type="region of interest" description="Disordered" evidence="1">
    <location>
        <begin position="487"/>
        <end position="523"/>
    </location>
</feature>
<dbReference type="AlphaFoldDB" id="A0A4R8UBC9"/>
<dbReference type="GO" id="GO:0004519">
    <property type="term" value="F:endonuclease activity"/>
    <property type="evidence" value="ECO:0007669"/>
    <property type="project" value="UniProtKB-KW"/>
</dbReference>
<accession>A0A4R8UBC9</accession>
<name>A0A4R8UBC9_9MICO</name>
<dbReference type="Proteomes" id="UP000297866">
    <property type="component" value="Unassembled WGS sequence"/>
</dbReference>
<dbReference type="CDD" id="cd00085">
    <property type="entry name" value="HNHc"/>
    <property type="match status" value="1"/>
</dbReference>
<reference evidence="2 3" key="1">
    <citation type="submission" date="2019-03" db="EMBL/GenBank/DDBJ databases">
        <title>Genomics of glacier-inhabiting Cryobacterium strains.</title>
        <authorList>
            <person name="Liu Q."/>
            <person name="Xin Y.-H."/>
        </authorList>
    </citation>
    <scope>NUCLEOTIDE SEQUENCE [LARGE SCALE GENOMIC DNA]</scope>
    <source>
        <strain evidence="2 3">Sr47</strain>
    </source>
</reference>